<evidence type="ECO:0000313" key="6">
    <source>
        <dbReference type="Proteomes" id="UP001476247"/>
    </source>
</evidence>
<dbReference type="InterPro" id="IPR051857">
    <property type="entry name" value="Asn_synthetase_domain"/>
</dbReference>
<dbReference type="InterPro" id="IPR029055">
    <property type="entry name" value="Ntn_hydrolases_N"/>
</dbReference>
<dbReference type="EMBL" id="BAABUJ010000024">
    <property type="protein sequence ID" value="GAA5802805.1"/>
    <property type="molecule type" value="Genomic_DNA"/>
</dbReference>
<keyword evidence="1" id="KW-0028">Amino-acid biosynthesis</keyword>
<dbReference type="Gene3D" id="3.60.20.10">
    <property type="entry name" value="Glutamine Phosphoribosylpyrophosphate, subunit 1, domain 1"/>
    <property type="match status" value="1"/>
</dbReference>
<dbReference type="PROSITE" id="PS51278">
    <property type="entry name" value="GATASE_TYPE_2"/>
    <property type="match status" value="1"/>
</dbReference>
<proteinExistence type="predicted"/>
<organism evidence="5 6">
    <name type="scientific">Helicostylum pulchrum</name>
    <dbReference type="NCBI Taxonomy" id="562976"/>
    <lineage>
        <taxon>Eukaryota</taxon>
        <taxon>Fungi</taxon>
        <taxon>Fungi incertae sedis</taxon>
        <taxon>Mucoromycota</taxon>
        <taxon>Mucoromycotina</taxon>
        <taxon>Mucoromycetes</taxon>
        <taxon>Mucorales</taxon>
        <taxon>Mucorineae</taxon>
        <taxon>Mucoraceae</taxon>
        <taxon>Helicostylum</taxon>
    </lineage>
</organism>
<dbReference type="PANTHER" id="PTHR45937:SF1">
    <property type="entry name" value="ASPARAGINE SYNTHETASE DOMAIN-CONTAINING PROTEIN 1"/>
    <property type="match status" value="1"/>
</dbReference>
<keyword evidence="2" id="KW-0061">Asparagine biosynthesis</keyword>
<sequence>MCGILFSLSNKDNVVNNKHWEILQELNTRRGPDAQHLKQVNNDQLTLQFFSTVLHLRGPEVVPQPRFNPDTGNVLCWNGEIFGGIQVNRKGLLCVYVCVLTMVSLQVACGQNDTEVLMEQLEKTDSDIELLSLLTTIEGPFAFVYYRADTKKIWFSRDCLGRRSLLWQKSENGPFMLSSVAQADMNWEEVPANGIYCIDLESTEESEMRACGVPIKLFPWTYNDPQDKLETLRAGNIVRYI</sequence>
<dbReference type="SUPFAM" id="SSF56235">
    <property type="entry name" value="N-terminal nucleophile aminohydrolases (Ntn hydrolases)"/>
    <property type="match status" value="1"/>
</dbReference>
<dbReference type="Pfam" id="PF13537">
    <property type="entry name" value="GATase_7"/>
    <property type="match status" value="1"/>
</dbReference>
<keyword evidence="3" id="KW-0315">Glutamine amidotransferase</keyword>
<name>A0ABP9Y875_9FUNG</name>
<evidence type="ECO:0000256" key="2">
    <source>
        <dbReference type="ARBA" id="ARBA00022888"/>
    </source>
</evidence>
<comment type="caution">
    <text evidence="5">The sequence shown here is derived from an EMBL/GenBank/DDBJ whole genome shotgun (WGS) entry which is preliminary data.</text>
</comment>
<dbReference type="InterPro" id="IPR017932">
    <property type="entry name" value="GATase_2_dom"/>
</dbReference>
<keyword evidence="6" id="KW-1185">Reference proteome</keyword>
<gene>
    <name evidence="5" type="ORF">HPULCUR_008280</name>
</gene>
<protein>
    <recommendedName>
        <fullName evidence="4">Glutamine amidotransferase type-2 domain-containing protein</fullName>
    </recommendedName>
</protein>
<evidence type="ECO:0000313" key="5">
    <source>
        <dbReference type="EMBL" id="GAA5802805.1"/>
    </source>
</evidence>
<accession>A0ABP9Y875</accession>
<dbReference type="PANTHER" id="PTHR45937">
    <property type="entry name" value="ASPARAGINE SYNTHETASE DOMAIN-CONTAINING PROTEIN 1"/>
    <property type="match status" value="1"/>
</dbReference>
<feature type="domain" description="Glutamine amidotransferase type-2" evidence="4">
    <location>
        <begin position="2"/>
        <end position="241"/>
    </location>
</feature>
<evidence type="ECO:0000256" key="1">
    <source>
        <dbReference type="ARBA" id="ARBA00022605"/>
    </source>
</evidence>
<dbReference type="CDD" id="cd03766">
    <property type="entry name" value="Gn_AT_II_novel"/>
    <property type="match status" value="1"/>
</dbReference>
<evidence type="ECO:0000259" key="4">
    <source>
        <dbReference type="PROSITE" id="PS51278"/>
    </source>
</evidence>
<evidence type="ECO:0000256" key="3">
    <source>
        <dbReference type="ARBA" id="ARBA00022962"/>
    </source>
</evidence>
<reference evidence="5 6" key="1">
    <citation type="submission" date="2024-04" db="EMBL/GenBank/DDBJ databases">
        <title>genome sequences of Mucor flavus KT1a and Helicostylum pulchrum KT1b strains isolation_sourced from the surface of a dry-aged beef.</title>
        <authorList>
            <person name="Toyotome T."/>
            <person name="Hosono M."/>
            <person name="Torimaru M."/>
            <person name="Fukuda K."/>
            <person name="Mikami N."/>
        </authorList>
    </citation>
    <scope>NUCLEOTIDE SEQUENCE [LARGE SCALE GENOMIC DNA]</scope>
    <source>
        <strain evidence="5 6">KT1b</strain>
    </source>
</reference>
<dbReference type="Proteomes" id="UP001476247">
    <property type="component" value="Unassembled WGS sequence"/>
</dbReference>